<dbReference type="GO" id="GO:0009055">
    <property type="term" value="F:electron transfer activity"/>
    <property type="evidence" value="ECO:0007669"/>
    <property type="project" value="InterPro"/>
</dbReference>
<organism evidence="3 4">
    <name type="scientific">Guopingia tenuis</name>
    <dbReference type="NCBI Taxonomy" id="2763656"/>
    <lineage>
        <taxon>Bacteria</taxon>
        <taxon>Bacillati</taxon>
        <taxon>Bacillota</taxon>
        <taxon>Clostridia</taxon>
        <taxon>Christensenellales</taxon>
        <taxon>Christensenellaceae</taxon>
        <taxon>Guopingia</taxon>
    </lineage>
</organism>
<evidence type="ECO:0000313" key="4">
    <source>
        <dbReference type="Proteomes" id="UP000617951"/>
    </source>
</evidence>
<dbReference type="EMBL" id="JACRSS010000003">
    <property type="protein sequence ID" value="MBC8538647.1"/>
    <property type="molecule type" value="Genomic_DNA"/>
</dbReference>
<dbReference type="InterPro" id="IPR008254">
    <property type="entry name" value="Flavodoxin/NO_synth"/>
</dbReference>
<feature type="domain" description="Flavodoxin-like" evidence="2">
    <location>
        <begin position="62"/>
        <end position="219"/>
    </location>
</feature>
<gene>
    <name evidence="3" type="ORF">H8693_06830</name>
</gene>
<evidence type="ECO:0000259" key="2">
    <source>
        <dbReference type="PROSITE" id="PS50902"/>
    </source>
</evidence>
<dbReference type="Pfam" id="PF12682">
    <property type="entry name" value="Flavodoxin_4"/>
    <property type="match status" value="1"/>
</dbReference>
<dbReference type="PROSITE" id="PS50902">
    <property type="entry name" value="FLAVODOXIN_LIKE"/>
    <property type="match status" value="1"/>
</dbReference>
<evidence type="ECO:0000256" key="1">
    <source>
        <dbReference type="SAM" id="SignalP"/>
    </source>
</evidence>
<keyword evidence="1" id="KW-0732">Signal</keyword>
<dbReference type="InterPro" id="IPR001226">
    <property type="entry name" value="Flavodoxin_CS"/>
</dbReference>
<dbReference type="RefSeq" id="WP_249280369.1">
    <property type="nucleotide sequence ID" value="NZ_JACRSS010000003.1"/>
</dbReference>
<dbReference type="AlphaFoldDB" id="A0A926DIZ6"/>
<name>A0A926DIZ6_9FIRM</name>
<dbReference type="InterPro" id="IPR029039">
    <property type="entry name" value="Flavoprotein-like_sf"/>
</dbReference>
<protein>
    <submittedName>
        <fullName evidence="3">NAD(P)H-dependent oxidoreductase</fullName>
    </submittedName>
</protein>
<dbReference type="PROSITE" id="PS00201">
    <property type="entry name" value="FLAVODOXIN"/>
    <property type="match status" value="1"/>
</dbReference>
<dbReference type="Proteomes" id="UP000617951">
    <property type="component" value="Unassembled WGS sequence"/>
</dbReference>
<proteinExistence type="predicted"/>
<feature type="chain" id="PRO_5037301141" evidence="1">
    <location>
        <begin position="22"/>
        <end position="219"/>
    </location>
</feature>
<dbReference type="PANTHER" id="PTHR39201:SF1">
    <property type="entry name" value="FLAVODOXIN-LIKE DOMAIN-CONTAINING PROTEIN"/>
    <property type="match status" value="1"/>
</dbReference>
<sequence>MKKMIALMLSILLLFTLSACAGDSGQESGNAAENTPAETVIPSLEAQGSAAAEPEASVGGKALVLYFSCTGNTEAVAKEIAAQTGAEAMELLPEEPYTEDDLNYQDDNCRANQEMNDENARPAISGRIENLSDYDTLYIGFPIWWGTMPRIMNTFFDEYDLSGKTVMPFCTSGGSGIDQAVSAIREAEPDAEVREGLRVGSGSAENCTEAVAAWLEGNE</sequence>
<keyword evidence="4" id="KW-1185">Reference proteome</keyword>
<dbReference type="PROSITE" id="PS51257">
    <property type="entry name" value="PROKAR_LIPOPROTEIN"/>
    <property type="match status" value="1"/>
</dbReference>
<dbReference type="SUPFAM" id="SSF52218">
    <property type="entry name" value="Flavoproteins"/>
    <property type="match status" value="1"/>
</dbReference>
<comment type="caution">
    <text evidence="3">The sequence shown here is derived from an EMBL/GenBank/DDBJ whole genome shotgun (WGS) entry which is preliminary data.</text>
</comment>
<reference evidence="3" key="1">
    <citation type="submission" date="2020-08" db="EMBL/GenBank/DDBJ databases">
        <title>Genome public.</title>
        <authorList>
            <person name="Liu C."/>
            <person name="Sun Q."/>
        </authorList>
    </citation>
    <scope>NUCLEOTIDE SEQUENCE</scope>
    <source>
        <strain evidence="3">NSJ-63</strain>
    </source>
</reference>
<feature type="signal peptide" evidence="1">
    <location>
        <begin position="1"/>
        <end position="21"/>
    </location>
</feature>
<evidence type="ECO:0000313" key="3">
    <source>
        <dbReference type="EMBL" id="MBC8538647.1"/>
    </source>
</evidence>
<accession>A0A926DIZ6</accession>
<dbReference type="PANTHER" id="PTHR39201">
    <property type="entry name" value="EXPORTED PROTEIN-RELATED"/>
    <property type="match status" value="1"/>
</dbReference>
<dbReference type="GO" id="GO:0016651">
    <property type="term" value="F:oxidoreductase activity, acting on NAD(P)H"/>
    <property type="evidence" value="ECO:0007669"/>
    <property type="project" value="UniProtKB-ARBA"/>
</dbReference>
<dbReference type="Gene3D" id="3.40.50.360">
    <property type="match status" value="1"/>
</dbReference>
<dbReference type="GO" id="GO:0010181">
    <property type="term" value="F:FMN binding"/>
    <property type="evidence" value="ECO:0007669"/>
    <property type="project" value="InterPro"/>
</dbReference>